<keyword evidence="3" id="KW-1185">Reference proteome</keyword>
<evidence type="ECO:0000256" key="1">
    <source>
        <dbReference type="SAM" id="MobiDB-lite"/>
    </source>
</evidence>
<dbReference type="Proteomes" id="UP001515480">
    <property type="component" value="Unassembled WGS sequence"/>
</dbReference>
<dbReference type="Gene3D" id="2.30.30.40">
    <property type="entry name" value="SH3 Domains"/>
    <property type="match status" value="1"/>
</dbReference>
<comment type="caution">
    <text evidence="2">The sequence shown here is derived from an EMBL/GenBank/DDBJ whole genome shotgun (WGS) entry which is preliminary data.</text>
</comment>
<dbReference type="EMBL" id="JBGBPQ010000018">
    <property type="protein sequence ID" value="KAL1507315.1"/>
    <property type="molecule type" value="Genomic_DNA"/>
</dbReference>
<feature type="region of interest" description="Disordered" evidence="1">
    <location>
        <begin position="1"/>
        <end position="30"/>
    </location>
</feature>
<dbReference type="AlphaFoldDB" id="A0AB34IU57"/>
<evidence type="ECO:0000313" key="3">
    <source>
        <dbReference type="Proteomes" id="UP001515480"/>
    </source>
</evidence>
<accession>A0AB34IU57</accession>
<sequence>MARGKANEPPPPSDRPKWVAQQAEGHPNGVAFRLERTEEPVDDLPNGTEVLLLEAAGEWSHVAVGERRGWVKARNLQYHGPRIARQADGHANGVALRAARAEEPYEDIPNGTELPVLQLDGEWAQVRYAGATGWVKTRNLQLPPPPAAPAPAAAGGASAAALALALGVDASRLRGAEKVGAALLAAAPLLRPHARRAAVMRLGVGADGAAFQARRRALRSADVPAGVAGFDGLLQLWGCANEGGCGAGVRTSVARVVAAEELSAAAEVPAELPRGVEAVPLQLMSEGEERWELPNGREAELLAPALSGHGEVKQWLDDEFEFDRIGVKVGGWPSWLEAEQPKCAECGKDMGVALLQFEAGAIDGVSLGGKARTAHVVRCEHHPSQLVYVWARK</sequence>
<proteinExistence type="predicted"/>
<protein>
    <recommendedName>
        <fullName evidence="4">SH3 domain-containing protein</fullName>
    </recommendedName>
</protein>
<name>A0AB34IU57_PRYPA</name>
<gene>
    <name evidence="2" type="ORF">AB1Y20_008161</name>
</gene>
<organism evidence="2 3">
    <name type="scientific">Prymnesium parvum</name>
    <name type="common">Toxic golden alga</name>
    <dbReference type="NCBI Taxonomy" id="97485"/>
    <lineage>
        <taxon>Eukaryota</taxon>
        <taxon>Haptista</taxon>
        <taxon>Haptophyta</taxon>
        <taxon>Prymnesiophyceae</taxon>
        <taxon>Prymnesiales</taxon>
        <taxon>Prymnesiaceae</taxon>
        <taxon>Prymnesium</taxon>
    </lineage>
</organism>
<evidence type="ECO:0008006" key="4">
    <source>
        <dbReference type="Google" id="ProtNLM"/>
    </source>
</evidence>
<evidence type="ECO:0000313" key="2">
    <source>
        <dbReference type="EMBL" id="KAL1507315.1"/>
    </source>
</evidence>
<reference evidence="2 3" key="1">
    <citation type="journal article" date="2024" name="Science">
        <title>Giant polyketide synthase enzymes in the biosynthesis of giant marine polyether toxins.</title>
        <authorList>
            <person name="Fallon T.R."/>
            <person name="Shende V.V."/>
            <person name="Wierzbicki I.H."/>
            <person name="Pendleton A.L."/>
            <person name="Watervoot N.F."/>
            <person name="Auber R.P."/>
            <person name="Gonzalez D.J."/>
            <person name="Wisecaver J.H."/>
            <person name="Moore B.S."/>
        </authorList>
    </citation>
    <scope>NUCLEOTIDE SEQUENCE [LARGE SCALE GENOMIC DNA]</scope>
    <source>
        <strain evidence="2 3">12B1</strain>
    </source>
</reference>